<reference evidence="7 8" key="1">
    <citation type="submission" date="2016-10" db="EMBL/GenBank/DDBJ databases">
        <authorList>
            <person name="de Groot N.N."/>
        </authorList>
    </citation>
    <scope>NUCLEOTIDE SEQUENCE [LARGE SCALE GENOMIC DNA]</scope>
    <source>
        <strain evidence="7 8">DSM 2179</strain>
    </source>
</reference>
<evidence type="ECO:0000313" key="8">
    <source>
        <dbReference type="Proteomes" id="UP000199662"/>
    </source>
</evidence>
<evidence type="ECO:0000256" key="4">
    <source>
        <dbReference type="ARBA" id="ARBA00022777"/>
    </source>
</evidence>
<dbReference type="PROSITE" id="PS00856">
    <property type="entry name" value="GUANYLATE_KINASE_1"/>
    <property type="match status" value="1"/>
</dbReference>
<dbReference type="InterPro" id="IPR008145">
    <property type="entry name" value="GK/Ca_channel_bsu"/>
</dbReference>
<gene>
    <name evidence="7" type="ORF">SAMN05660742_11532</name>
</gene>
<evidence type="ECO:0000256" key="5">
    <source>
        <dbReference type="ARBA" id="ARBA00048594"/>
    </source>
</evidence>
<dbReference type="InterPro" id="IPR008144">
    <property type="entry name" value="Guanylate_kin-like_dom"/>
</dbReference>
<protein>
    <submittedName>
        <fullName evidence="7">Guanylate kinase</fullName>
    </submittedName>
</protein>
<keyword evidence="3" id="KW-0808">Transferase</keyword>
<dbReference type="GO" id="GO:0004385">
    <property type="term" value="F:GMP kinase activity"/>
    <property type="evidence" value="ECO:0007669"/>
    <property type="project" value="UniProtKB-EC"/>
</dbReference>
<name>A0A1H7B5D1_9FIRM</name>
<dbReference type="EMBL" id="FNZK01000015">
    <property type="protein sequence ID" value="SEJ73001.1"/>
    <property type="molecule type" value="Genomic_DNA"/>
</dbReference>
<comment type="catalytic activity">
    <reaction evidence="5">
        <text>GMP + ATP = GDP + ADP</text>
        <dbReference type="Rhea" id="RHEA:20780"/>
        <dbReference type="ChEBI" id="CHEBI:30616"/>
        <dbReference type="ChEBI" id="CHEBI:58115"/>
        <dbReference type="ChEBI" id="CHEBI:58189"/>
        <dbReference type="ChEBI" id="CHEBI:456216"/>
        <dbReference type="EC" id="2.7.4.8"/>
    </reaction>
</comment>
<dbReference type="InterPro" id="IPR020590">
    <property type="entry name" value="Guanylate_kinase_CS"/>
</dbReference>
<dbReference type="PANTHER" id="PTHR23117:SF13">
    <property type="entry name" value="GUANYLATE KINASE"/>
    <property type="match status" value="1"/>
</dbReference>
<evidence type="ECO:0000313" key="7">
    <source>
        <dbReference type="EMBL" id="SEJ73001.1"/>
    </source>
</evidence>
<feature type="domain" description="Guanylate kinase-like" evidence="6">
    <location>
        <begin position="3"/>
        <end position="177"/>
    </location>
</feature>
<comment type="function">
    <text evidence="1">Essential for recycling GMP and indirectly, cGMP.</text>
</comment>
<proteinExistence type="inferred from homology"/>
<dbReference type="PROSITE" id="PS50052">
    <property type="entry name" value="GUANYLATE_KINASE_2"/>
    <property type="match status" value="1"/>
</dbReference>
<evidence type="ECO:0000256" key="3">
    <source>
        <dbReference type="ARBA" id="ARBA00022679"/>
    </source>
</evidence>
<dbReference type="PANTHER" id="PTHR23117">
    <property type="entry name" value="GUANYLATE KINASE-RELATED"/>
    <property type="match status" value="1"/>
</dbReference>
<dbReference type="GO" id="GO:0005829">
    <property type="term" value="C:cytosol"/>
    <property type="evidence" value="ECO:0007669"/>
    <property type="project" value="TreeGrafter"/>
</dbReference>
<dbReference type="Gene3D" id="3.40.50.300">
    <property type="entry name" value="P-loop containing nucleotide triphosphate hydrolases"/>
    <property type="match status" value="1"/>
</dbReference>
<dbReference type="Pfam" id="PF00625">
    <property type="entry name" value="Guanylate_kin"/>
    <property type="match status" value="1"/>
</dbReference>
<organism evidence="7 8">
    <name type="scientific">Propionispira arboris</name>
    <dbReference type="NCBI Taxonomy" id="84035"/>
    <lineage>
        <taxon>Bacteria</taxon>
        <taxon>Bacillati</taxon>
        <taxon>Bacillota</taxon>
        <taxon>Negativicutes</taxon>
        <taxon>Selenomonadales</taxon>
        <taxon>Selenomonadaceae</taxon>
        <taxon>Propionispira</taxon>
    </lineage>
</organism>
<keyword evidence="8" id="KW-1185">Reference proteome</keyword>
<evidence type="ECO:0000256" key="2">
    <source>
        <dbReference type="ARBA" id="ARBA00005790"/>
    </source>
</evidence>
<dbReference type="Proteomes" id="UP000199662">
    <property type="component" value="Unassembled WGS sequence"/>
</dbReference>
<dbReference type="SMART" id="SM00072">
    <property type="entry name" value="GuKc"/>
    <property type="match status" value="1"/>
</dbReference>
<dbReference type="Gene3D" id="3.30.63.10">
    <property type="entry name" value="Guanylate Kinase phosphate binding domain"/>
    <property type="match status" value="1"/>
</dbReference>
<evidence type="ECO:0000256" key="1">
    <source>
        <dbReference type="ARBA" id="ARBA00003531"/>
    </source>
</evidence>
<dbReference type="STRING" id="84035.SAMN05660742_11532"/>
<dbReference type="SUPFAM" id="SSF52540">
    <property type="entry name" value="P-loop containing nucleoside triphosphate hydrolases"/>
    <property type="match status" value="1"/>
</dbReference>
<keyword evidence="4 7" id="KW-0418">Kinase</keyword>
<dbReference type="AlphaFoldDB" id="A0A1H7B5D1"/>
<sequence length="197" mass="22800">MTNKIYAIIGPHASGKTLLIQHLKLLGLPYILSYTTRKPKANEKNGEDYHFVDKETFFKLDLIEKVTYRGEYYGLSKLELLKTLQTCNRSIILLEANGLKQLTKLLSERIESIYIMADYVTLVERMLMMKESNDDIKHNLEYAENNGEFETWKVTTHVVKNVLDPNIAIDQILSFMGLMDRKKINPLQNSKNLNSKI</sequence>
<comment type="similarity">
    <text evidence="2">Belongs to the guanylate kinase family.</text>
</comment>
<dbReference type="RefSeq" id="WP_019554986.1">
    <property type="nucleotide sequence ID" value="NZ_FNZK01000015.1"/>
</dbReference>
<dbReference type="InterPro" id="IPR027417">
    <property type="entry name" value="P-loop_NTPase"/>
</dbReference>
<evidence type="ECO:0000259" key="6">
    <source>
        <dbReference type="PROSITE" id="PS50052"/>
    </source>
</evidence>
<accession>A0A1H7B5D1</accession>